<feature type="compositionally biased region" description="Basic and acidic residues" evidence="2">
    <location>
        <begin position="162"/>
        <end position="173"/>
    </location>
</feature>
<feature type="compositionally biased region" description="Polar residues" evidence="2">
    <location>
        <begin position="147"/>
        <end position="160"/>
    </location>
</feature>
<evidence type="ECO:0000313" key="5">
    <source>
        <dbReference type="Proteomes" id="UP000195402"/>
    </source>
</evidence>
<evidence type="ECO:0000256" key="2">
    <source>
        <dbReference type="SAM" id="MobiDB-lite"/>
    </source>
</evidence>
<evidence type="ECO:0000256" key="1">
    <source>
        <dbReference type="SAM" id="Coils"/>
    </source>
</evidence>
<dbReference type="GO" id="GO:0010020">
    <property type="term" value="P:chloroplast fission"/>
    <property type="evidence" value="ECO:0007669"/>
    <property type="project" value="InterPro"/>
</dbReference>
<dbReference type="PANTHER" id="PTHR33600">
    <property type="entry name" value="PLASTID DIVISION PROTEIN PDV2"/>
    <property type="match status" value="1"/>
</dbReference>
<protein>
    <recommendedName>
        <fullName evidence="6">Plastid division protein PDV2</fullName>
    </recommendedName>
</protein>
<feature type="coiled-coil region" evidence="1">
    <location>
        <begin position="44"/>
        <end position="103"/>
    </location>
</feature>
<dbReference type="STRING" id="56857.A0A200R7B4"/>
<evidence type="ECO:0000313" key="4">
    <source>
        <dbReference type="EMBL" id="OVA18622.1"/>
    </source>
</evidence>
<dbReference type="EMBL" id="MVGT01000435">
    <property type="protein sequence ID" value="OVA18622.1"/>
    <property type="molecule type" value="Genomic_DNA"/>
</dbReference>
<dbReference type="OMA" id="NCIHRAT"/>
<feature type="compositionally biased region" description="Pro residues" evidence="2">
    <location>
        <begin position="128"/>
        <end position="137"/>
    </location>
</feature>
<name>A0A200R7B4_MACCD</name>
<accession>A0A200R7B4</accession>
<gene>
    <name evidence="4" type="ORF">BVC80_1831g174</name>
</gene>
<sequence>MQCIRGLNFEEDDLHGEINNCIEKASERDKEEEAEVDDSPCLPLDDEAESLLNIRDALESLEEQLASFQALQQQQRYEREAILAEIDRSRESLLSKLKDYKGEDLEVIHEASAFASETVQHNNDLLLPPYPSRPPRPLILDKGYPSNFISTRTSTQNGVNGDQKRTSDSDEKQTQSPIKNPSKGLKHIISAAAKTMITIISVISVLSLAGFEPRLRRRSTQFKIQDPFQKPAAEEKRITIECPPGKVLVMENGEPRCLVKERVEIPFESVVTTPDSSARAKKPWSALLGLCILNSRNK</sequence>
<dbReference type="FunCoup" id="A0A200R7B4">
    <property type="interactions" value="887"/>
</dbReference>
<keyword evidence="3" id="KW-1133">Transmembrane helix</keyword>
<comment type="caution">
    <text evidence="4">The sequence shown here is derived from an EMBL/GenBank/DDBJ whole genome shotgun (WGS) entry which is preliminary data.</text>
</comment>
<keyword evidence="3" id="KW-0812">Transmembrane</keyword>
<feature type="region of interest" description="Disordered" evidence="2">
    <location>
        <begin position="125"/>
        <end position="182"/>
    </location>
</feature>
<proteinExistence type="predicted"/>
<keyword evidence="3" id="KW-0472">Membrane</keyword>
<evidence type="ECO:0000256" key="3">
    <source>
        <dbReference type="SAM" id="Phobius"/>
    </source>
</evidence>
<dbReference type="OrthoDB" id="436496at2759"/>
<keyword evidence="1" id="KW-0175">Coiled coil</keyword>
<dbReference type="AlphaFoldDB" id="A0A200R7B4"/>
<dbReference type="PANTHER" id="PTHR33600:SF3">
    <property type="entry name" value="PLASTID DIVISION PROTEIN PDV2"/>
    <property type="match status" value="1"/>
</dbReference>
<dbReference type="Proteomes" id="UP000195402">
    <property type="component" value="Unassembled WGS sequence"/>
</dbReference>
<keyword evidence="5" id="KW-1185">Reference proteome</keyword>
<dbReference type="InterPro" id="IPR038939">
    <property type="entry name" value="PDV1/PDV2"/>
</dbReference>
<dbReference type="InParanoid" id="A0A200R7B4"/>
<evidence type="ECO:0008006" key="6">
    <source>
        <dbReference type="Google" id="ProtNLM"/>
    </source>
</evidence>
<organism evidence="4 5">
    <name type="scientific">Macleaya cordata</name>
    <name type="common">Five-seeded plume-poppy</name>
    <name type="synonym">Bocconia cordata</name>
    <dbReference type="NCBI Taxonomy" id="56857"/>
    <lineage>
        <taxon>Eukaryota</taxon>
        <taxon>Viridiplantae</taxon>
        <taxon>Streptophyta</taxon>
        <taxon>Embryophyta</taxon>
        <taxon>Tracheophyta</taxon>
        <taxon>Spermatophyta</taxon>
        <taxon>Magnoliopsida</taxon>
        <taxon>Ranunculales</taxon>
        <taxon>Papaveraceae</taxon>
        <taxon>Papaveroideae</taxon>
        <taxon>Macleaya</taxon>
    </lineage>
</organism>
<feature type="transmembrane region" description="Helical" evidence="3">
    <location>
        <begin position="188"/>
        <end position="211"/>
    </location>
</feature>
<reference evidence="4 5" key="1">
    <citation type="journal article" date="2017" name="Mol. Plant">
        <title>The Genome of Medicinal Plant Macleaya cordata Provides New Insights into Benzylisoquinoline Alkaloids Metabolism.</title>
        <authorList>
            <person name="Liu X."/>
            <person name="Liu Y."/>
            <person name="Huang P."/>
            <person name="Ma Y."/>
            <person name="Qing Z."/>
            <person name="Tang Q."/>
            <person name="Cao H."/>
            <person name="Cheng P."/>
            <person name="Zheng Y."/>
            <person name="Yuan Z."/>
            <person name="Zhou Y."/>
            <person name="Liu J."/>
            <person name="Tang Z."/>
            <person name="Zhuo Y."/>
            <person name="Zhang Y."/>
            <person name="Yu L."/>
            <person name="Huang J."/>
            <person name="Yang P."/>
            <person name="Peng Q."/>
            <person name="Zhang J."/>
            <person name="Jiang W."/>
            <person name="Zhang Z."/>
            <person name="Lin K."/>
            <person name="Ro D.K."/>
            <person name="Chen X."/>
            <person name="Xiong X."/>
            <person name="Shang Y."/>
            <person name="Huang S."/>
            <person name="Zeng J."/>
        </authorList>
    </citation>
    <scope>NUCLEOTIDE SEQUENCE [LARGE SCALE GENOMIC DNA]</scope>
    <source>
        <strain evidence="5">cv. BLH2017</strain>
        <tissue evidence="4">Root</tissue>
    </source>
</reference>